<comment type="similarity">
    <text evidence="2">Belongs to the cation diffusion facilitator (CDF) transporter (TC 2.A.4) family.</text>
</comment>
<dbReference type="SUPFAM" id="SSF161111">
    <property type="entry name" value="Cation efflux protein transmembrane domain-like"/>
    <property type="match status" value="1"/>
</dbReference>
<keyword evidence="6 7" id="KW-0472">Membrane</keyword>
<dbReference type="Gene3D" id="1.20.1510.10">
    <property type="entry name" value="Cation efflux protein transmembrane domain"/>
    <property type="match status" value="1"/>
</dbReference>
<evidence type="ECO:0000256" key="2">
    <source>
        <dbReference type="ARBA" id="ARBA00008114"/>
    </source>
</evidence>
<feature type="transmembrane region" description="Helical" evidence="7">
    <location>
        <begin position="80"/>
        <end position="98"/>
    </location>
</feature>
<dbReference type="PATRIC" id="fig|1433126.3.peg.2563"/>
<feature type="transmembrane region" description="Helical" evidence="7">
    <location>
        <begin position="118"/>
        <end position="140"/>
    </location>
</feature>
<keyword evidence="5 7" id="KW-1133">Transmembrane helix</keyword>
<accession>A0A060RE00</accession>
<reference evidence="10 11" key="1">
    <citation type="journal article" date="2015" name="Genome Announc.">
        <title>Complete Genome Sequence of the Novel Leech Symbiont Mucinivorans hirudinis M3T.</title>
        <authorList>
            <person name="Nelson M.C."/>
            <person name="Bomar L."/>
            <person name="Graf J."/>
        </authorList>
    </citation>
    <scope>NUCLEOTIDE SEQUENCE [LARGE SCALE GENOMIC DNA]</scope>
    <source>
        <strain evidence="11">M3</strain>
    </source>
</reference>
<dbReference type="EMBL" id="HG934468">
    <property type="protein sequence ID" value="CDN32658.1"/>
    <property type="molecule type" value="Genomic_DNA"/>
</dbReference>
<feature type="transmembrane region" description="Helical" evidence="7">
    <location>
        <begin position="183"/>
        <end position="204"/>
    </location>
</feature>
<feature type="transmembrane region" description="Helical" evidence="7">
    <location>
        <begin position="38"/>
        <end position="59"/>
    </location>
</feature>
<keyword evidence="4 7" id="KW-0812">Transmembrane</keyword>
<dbReference type="Proteomes" id="UP000027616">
    <property type="component" value="Chromosome I"/>
</dbReference>
<dbReference type="SUPFAM" id="SSF160240">
    <property type="entry name" value="Cation efflux protein cytoplasmic domain-like"/>
    <property type="match status" value="1"/>
</dbReference>
<evidence type="ECO:0000256" key="3">
    <source>
        <dbReference type="ARBA" id="ARBA00022448"/>
    </source>
</evidence>
<dbReference type="InterPro" id="IPR002524">
    <property type="entry name" value="Cation_efflux"/>
</dbReference>
<dbReference type="InterPro" id="IPR027470">
    <property type="entry name" value="Cation_efflux_CTD"/>
</dbReference>
<evidence type="ECO:0000259" key="8">
    <source>
        <dbReference type="Pfam" id="PF01545"/>
    </source>
</evidence>
<evidence type="ECO:0000256" key="4">
    <source>
        <dbReference type="ARBA" id="ARBA00022692"/>
    </source>
</evidence>
<keyword evidence="3" id="KW-0813">Transport</keyword>
<dbReference type="FunFam" id="1.20.1510.10:FF:000006">
    <property type="entry name" value="Divalent cation efflux transporter"/>
    <property type="match status" value="1"/>
</dbReference>
<sequence length="295" mass="32492">MQQREREIYKVTIVGSVVNVVLSVGKLAAGIVGRSGAMVADAVHSMSDFVTDVIVLIFVKLSSKPKDKNHDYGHGKYETLAGVIISLILIGVGVGILVDNFWVIRNVWYGEQIPEPGMIALWAAVVSIGAKEALYWYTVFVGRRVNSPVVIANAWHHRTDAFSSLATLAGIGGAIFLGEHYRILDPVAAVIVSFMIMKVGWNLLKPGIDELLERSLSLEMEDEIVGVILAQGDISDPHNLKTRRIGANIAIEIHLRIDGNMTVTISHELSHKIIRALKEKYGKDTQVIIHFEPRK</sequence>
<dbReference type="GO" id="GO:0016020">
    <property type="term" value="C:membrane"/>
    <property type="evidence" value="ECO:0007669"/>
    <property type="project" value="UniProtKB-SubCell"/>
</dbReference>
<dbReference type="KEGG" id="rbc:BN938_2588"/>
<evidence type="ECO:0000256" key="1">
    <source>
        <dbReference type="ARBA" id="ARBA00004141"/>
    </source>
</evidence>
<proteinExistence type="inferred from homology"/>
<feature type="domain" description="Cation efflux protein cytoplasmic" evidence="9">
    <location>
        <begin position="219"/>
        <end position="293"/>
    </location>
</feature>
<organism evidence="10 11">
    <name type="scientific">Mucinivorans hirudinis</name>
    <dbReference type="NCBI Taxonomy" id="1433126"/>
    <lineage>
        <taxon>Bacteria</taxon>
        <taxon>Pseudomonadati</taxon>
        <taxon>Bacteroidota</taxon>
        <taxon>Bacteroidia</taxon>
        <taxon>Bacteroidales</taxon>
        <taxon>Rikenellaceae</taxon>
        <taxon>Mucinivorans</taxon>
    </lineage>
</organism>
<evidence type="ECO:0000256" key="7">
    <source>
        <dbReference type="SAM" id="Phobius"/>
    </source>
</evidence>
<dbReference type="HOGENOM" id="CLU_013430_3_6_10"/>
<dbReference type="InterPro" id="IPR027469">
    <property type="entry name" value="Cation_efflux_TMD_sf"/>
</dbReference>
<dbReference type="AlphaFoldDB" id="A0A060RE00"/>
<dbReference type="NCBIfam" id="TIGR01297">
    <property type="entry name" value="CDF"/>
    <property type="match status" value="1"/>
</dbReference>
<dbReference type="PANTHER" id="PTHR43840">
    <property type="entry name" value="MITOCHONDRIAL METAL TRANSPORTER 1-RELATED"/>
    <property type="match status" value="1"/>
</dbReference>
<keyword evidence="11" id="KW-1185">Reference proteome</keyword>
<feature type="transmembrane region" description="Helical" evidence="7">
    <location>
        <begin position="12"/>
        <end position="32"/>
    </location>
</feature>
<dbReference type="Pfam" id="PF16916">
    <property type="entry name" value="ZT_dimer"/>
    <property type="match status" value="1"/>
</dbReference>
<comment type="subcellular location">
    <subcellularLocation>
        <location evidence="1">Membrane</location>
        <topology evidence="1">Multi-pass membrane protein</topology>
    </subcellularLocation>
</comment>
<evidence type="ECO:0000313" key="10">
    <source>
        <dbReference type="EMBL" id="CDN32658.1"/>
    </source>
</evidence>
<dbReference type="InterPro" id="IPR050291">
    <property type="entry name" value="CDF_Transporter"/>
</dbReference>
<dbReference type="OrthoDB" id="9806522at2"/>
<dbReference type="InterPro" id="IPR058533">
    <property type="entry name" value="Cation_efflux_TM"/>
</dbReference>
<evidence type="ECO:0000256" key="6">
    <source>
        <dbReference type="ARBA" id="ARBA00023136"/>
    </source>
</evidence>
<evidence type="ECO:0000256" key="5">
    <source>
        <dbReference type="ARBA" id="ARBA00022989"/>
    </source>
</evidence>
<evidence type="ECO:0000259" key="9">
    <source>
        <dbReference type="Pfam" id="PF16916"/>
    </source>
</evidence>
<dbReference type="InterPro" id="IPR036837">
    <property type="entry name" value="Cation_efflux_CTD_sf"/>
</dbReference>
<feature type="transmembrane region" description="Helical" evidence="7">
    <location>
        <begin position="161"/>
        <end position="177"/>
    </location>
</feature>
<name>A0A060RE00_9BACT</name>
<dbReference type="eggNOG" id="COG0053">
    <property type="taxonomic scope" value="Bacteria"/>
</dbReference>
<protein>
    <submittedName>
        <fullName evidence="10">Cobalt-zinc-cadmium resistance protein</fullName>
    </submittedName>
</protein>
<evidence type="ECO:0000313" key="11">
    <source>
        <dbReference type="Proteomes" id="UP000027616"/>
    </source>
</evidence>
<gene>
    <name evidence="10" type="ORF">BN938_2588</name>
</gene>
<feature type="domain" description="Cation efflux protein transmembrane" evidence="8">
    <location>
        <begin position="13"/>
        <end position="212"/>
    </location>
</feature>
<dbReference type="STRING" id="1433126.BN938_2588"/>
<dbReference type="GO" id="GO:0008324">
    <property type="term" value="F:monoatomic cation transmembrane transporter activity"/>
    <property type="evidence" value="ECO:0007669"/>
    <property type="project" value="InterPro"/>
</dbReference>
<dbReference type="Gene3D" id="3.30.70.1350">
    <property type="entry name" value="Cation efflux protein, cytoplasmic domain"/>
    <property type="match status" value="1"/>
</dbReference>
<dbReference type="PANTHER" id="PTHR43840:SF15">
    <property type="entry name" value="MITOCHONDRIAL METAL TRANSPORTER 1-RELATED"/>
    <property type="match status" value="1"/>
</dbReference>
<dbReference type="Pfam" id="PF01545">
    <property type="entry name" value="Cation_efflux"/>
    <property type="match status" value="1"/>
</dbReference>